<dbReference type="Pfam" id="PF13191">
    <property type="entry name" value="AAA_16"/>
    <property type="match status" value="1"/>
</dbReference>
<gene>
    <name evidence="2" type="ORF">ACFQO6_18255</name>
</gene>
<feature type="domain" description="Orc1-like AAA ATPase" evidence="1">
    <location>
        <begin position="20"/>
        <end position="94"/>
    </location>
</feature>
<keyword evidence="3" id="KW-1185">Reference proteome</keyword>
<dbReference type="InterPro" id="IPR027417">
    <property type="entry name" value="P-loop_NTPase"/>
</dbReference>
<dbReference type="SUPFAM" id="SSF52540">
    <property type="entry name" value="P-loop containing nucleoside triphosphate hydrolases"/>
    <property type="match status" value="1"/>
</dbReference>
<evidence type="ECO:0000313" key="3">
    <source>
        <dbReference type="Proteomes" id="UP001596524"/>
    </source>
</evidence>
<protein>
    <submittedName>
        <fullName evidence="2">ATP-binding protein</fullName>
    </submittedName>
</protein>
<comment type="caution">
    <text evidence="2">The sequence shown here is derived from an EMBL/GenBank/DDBJ whole genome shotgun (WGS) entry which is preliminary data.</text>
</comment>
<evidence type="ECO:0000313" key="2">
    <source>
        <dbReference type="EMBL" id="MFC7362220.1"/>
    </source>
</evidence>
<keyword evidence="2" id="KW-0547">Nucleotide-binding</keyword>
<dbReference type="RefSeq" id="WP_255892049.1">
    <property type="nucleotide sequence ID" value="NZ_JAFMZM010000005.1"/>
</dbReference>
<dbReference type="EMBL" id="JBHTCH010000021">
    <property type="protein sequence ID" value="MFC7362220.1"/>
    <property type="molecule type" value="Genomic_DNA"/>
</dbReference>
<evidence type="ECO:0000259" key="1">
    <source>
        <dbReference type="Pfam" id="PF13191"/>
    </source>
</evidence>
<proteinExistence type="predicted"/>
<reference evidence="3" key="1">
    <citation type="journal article" date="2019" name="Int. J. Syst. Evol. Microbiol.">
        <title>The Global Catalogue of Microorganisms (GCM) 10K type strain sequencing project: providing services to taxonomists for standard genome sequencing and annotation.</title>
        <authorList>
            <consortium name="The Broad Institute Genomics Platform"/>
            <consortium name="The Broad Institute Genome Sequencing Center for Infectious Disease"/>
            <person name="Wu L."/>
            <person name="Ma J."/>
        </authorList>
    </citation>
    <scope>NUCLEOTIDE SEQUENCE [LARGE SCALE GENOMIC DNA]</scope>
    <source>
        <strain evidence="3">FCH27</strain>
    </source>
</reference>
<dbReference type="InterPro" id="IPR041664">
    <property type="entry name" value="AAA_16"/>
</dbReference>
<sequence length="106" mass="11553">MIRVWCEPLHLDVGTSPPLLVGRDTDLDDFREGLRGGPGSPERATLVTGLRGTGKTVMLNAYEDVAGAEGWLVISETATPNLIDRITHEHLPRLLVKSILSRPSRA</sequence>
<keyword evidence="2" id="KW-0067">ATP-binding</keyword>
<organism evidence="2 3">
    <name type="scientific">Nocardioides astragali</name>
    <dbReference type="NCBI Taxonomy" id="1776736"/>
    <lineage>
        <taxon>Bacteria</taxon>
        <taxon>Bacillati</taxon>
        <taxon>Actinomycetota</taxon>
        <taxon>Actinomycetes</taxon>
        <taxon>Propionibacteriales</taxon>
        <taxon>Nocardioidaceae</taxon>
        <taxon>Nocardioides</taxon>
    </lineage>
</organism>
<dbReference type="GO" id="GO:0005524">
    <property type="term" value="F:ATP binding"/>
    <property type="evidence" value="ECO:0007669"/>
    <property type="project" value="UniProtKB-KW"/>
</dbReference>
<dbReference type="Proteomes" id="UP001596524">
    <property type="component" value="Unassembled WGS sequence"/>
</dbReference>
<name>A0ABW2N8G2_9ACTN</name>
<accession>A0ABW2N8G2</accession>